<evidence type="ECO:0000313" key="9">
    <source>
        <dbReference type="Proteomes" id="UP000311919"/>
    </source>
</evidence>
<dbReference type="AlphaFoldDB" id="A0A4Z2DHY8"/>
<comment type="subcellular location">
    <subcellularLocation>
        <location evidence="1 5 6">Nucleus</location>
    </subcellularLocation>
</comment>
<dbReference type="OrthoDB" id="6159439at2759"/>
<dbReference type="InterPro" id="IPR017970">
    <property type="entry name" value="Homeobox_CS"/>
</dbReference>
<gene>
    <name evidence="8" type="ORF">EWB00_000760</name>
</gene>
<dbReference type="EMBL" id="SKCS01000130">
    <property type="protein sequence ID" value="TNN16111.1"/>
    <property type="molecule type" value="Genomic_DNA"/>
</dbReference>
<keyword evidence="3 5" id="KW-0371">Homeobox</keyword>
<keyword evidence="9" id="KW-1185">Reference proteome</keyword>
<evidence type="ECO:0000256" key="3">
    <source>
        <dbReference type="ARBA" id="ARBA00023155"/>
    </source>
</evidence>
<evidence type="ECO:0000259" key="7">
    <source>
        <dbReference type="PROSITE" id="PS50071"/>
    </source>
</evidence>
<dbReference type="PRINTS" id="PR00024">
    <property type="entry name" value="HOMEOBOX"/>
</dbReference>
<dbReference type="InterPro" id="IPR050394">
    <property type="entry name" value="Homeobox_NK-like"/>
</dbReference>
<evidence type="ECO:0000256" key="6">
    <source>
        <dbReference type="RuleBase" id="RU000682"/>
    </source>
</evidence>
<dbReference type="InterPro" id="IPR001356">
    <property type="entry name" value="HD"/>
</dbReference>
<organism evidence="8 9">
    <name type="scientific">Schistosoma japonicum</name>
    <name type="common">Blood fluke</name>
    <dbReference type="NCBI Taxonomy" id="6182"/>
    <lineage>
        <taxon>Eukaryota</taxon>
        <taxon>Metazoa</taxon>
        <taxon>Spiralia</taxon>
        <taxon>Lophotrochozoa</taxon>
        <taxon>Platyhelminthes</taxon>
        <taxon>Trematoda</taxon>
        <taxon>Digenea</taxon>
        <taxon>Strigeidida</taxon>
        <taxon>Schistosomatoidea</taxon>
        <taxon>Schistosomatidae</taxon>
        <taxon>Schistosoma</taxon>
    </lineage>
</organism>
<evidence type="ECO:0000256" key="1">
    <source>
        <dbReference type="ARBA" id="ARBA00004123"/>
    </source>
</evidence>
<dbReference type="GO" id="GO:0000978">
    <property type="term" value="F:RNA polymerase II cis-regulatory region sequence-specific DNA binding"/>
    <property type="evidence" value="ECO:0007669"/>
    <property type="project" value="TreeGrafter"/>
</dbReference>
<evidence type="ECO:0000313" key="8">
    <source>
        <dbReference type="EMBL" id="TNN16111.1"/>
    </source>
</evidence>
<dbReference type="InterPro" id="IPR020479">
    <property type="entry name" value="HD_metazoa"/>
</dbReference>
<dbReference type="CDD" id="cd00086">
    <property type="entry name" value="homeodomain"/>
    <property type="match status" value="1"/>
</dbReference>
<feature type="domain" description="Homeobox" evidence="7">
    <location>
        <begin position="352"/>
        <end position="412"/>
    </location>
</feature>
<dbReference type="SMART" id="SM00389">
    <property type="entry name" value="HOX"/>
    <property type="match status" value="1"/>
</dbReference>
<sequence length="632" mass="73268">MDSFSIANLIDTHLDQNNHESFNEQLDQTFGNSSILDTFSSLTPSSPKSKLYDESINLNSPKLLNFINNDISDEREHLKGKLSNSAREFQSVGDEHMLSWNILESNHEFIPQNINDFTISKRSLNHQLTNDDNDNNVITKSTMKQPLSPYFISKSLVNIILKNQHDKSAEDKITDHCTFSDNSIEHLNIINTQKDINNTDLTMNEKTMLNNVNFKSISNHSDNSNNYLTELIKKLEAYKLFYSICRSKGMFSYTNCPTYSVPMTSMINDEKKSTNSMVTINRNTNDNPVYYGINSDFKTITTTGSEMTIMTTAGTSENEQLTPRIISLQPKSITTTITALPTIMNSTSSSITRRKRTRAAFSHAQVYELEKRFNYQRYLSATERAELARSLRLSETQVKIWFQNRRYKTKKRLMNSMLNPSNHSSDDSVQNDTHLDEFNVQHSMSAENSMLEDTSSGQFHLNYDQQERRQQLHREQVQIIDKIKNIFHLTEIPHFISKMPRSELLDNFDAIMSSLYQNHQYHEHQNNNHHNYRNRFNDQSIHQMNENVKQFGSSQYFGNHFKPNDGVKISNLKRFTPSISDDEETKRPLLTDLPHNHSYGNIPLISNLSNWKENSKLSHHHHHYNLHSSVDE</sequence>
<dbReference type="GO" id="GO:0005634">
    <property type="term" value="C:nucleus"/>
    <property type="evidence" value="ECO:0007669"/>
    <property type="project" value="UniProtKB-SubCell"/>
</dbReference>
<accession>A0A4Z2DHY8</accession>
<reference evidence="8 9" key="1">
    <citation type="submission" date="2019-03" db="EMBL/GenBank/DDBJ databases">
        <title>An improved genome assembly of the fluke Schistosoma japonicum.</title>
        <authorList>
            <person name="Hu W."/>
            <person name="Luo F."/>
            <person name="Yin M."/>
            <person name="Mo X."/>
            <person name="Sun C."/>
            <person name="Wu Q."/>
            <person name="Zhu B."/>
            <person name="Xiang M."/>
            <person name="Wang J."/>
            <person name="Wang Y."/>
            <person name="Zhang T."/>
            <person name="Xu B."/>
            <person name="Zheng H."/>
            <person name="Feng Z."/>
        </authorList>
    </citation>
    <scope>NUCLEOTIDE SEQUENCE [LARGE SCALE GENOMIC DNA]</scope>
    <source>
        <strain evidence="8">HuSjv2</strain>
        <tissue evidence="8">Worms</tissue>
    </source>
</reference>
<feature type="DNA-binding region" description="Homeobox" evidence="5">
    <location>
        <begin position="354"/>
        <end position="413"/>
    </location>
</feature>
<keyword evidence="2 5" id="KW-0238">DNA-binding</keyword>
<protein>
    <submittedName>
        <fullName evidence="8">Homeobox protein</fullName>
    </submittedName>
</protein>
<keyword evidence="4 5" id="KW-0539">Nucleus</keyword>
<comment type="caution">
    <text evidence="8">The sequence shown here is derived from an EMBL/GenBank/DDBJ whole genome shotgun (WGS) entry which is preliminary data.</text>
</comment>
<dbReference type="InterPro" id="IPR009057">
    <property type="entry name" value="Homeodomain-like_sf"/>
</dbReference>
<dbReference type="PANTHER" id="PTHR24340:SF73">
    <property type="entry name" value="HOMEOBOX PROTEIN BAGPIPE-RELATED"/>
    <property type="match status" value="1"/>
</dbReference>
<name>A0A4Z2DHY8_SCHJA</name>
<dbReference type="PANTHER" id="PTHR24340">
    <property type="entry name" value="HOMEOBOX PROTEIN NKX"/>
    <property type="match status" value="1"/>
</dbReference>
<dbReference type="PROSITE" id="PS00027">
    <property type="entry name" value="HOMEOBOX_1"/>
    <property type="match status" value="1"/>
</dbReference>
<evidence type="ECO:0000256" key="5">
    <source>
        <dbReference type="PROSITE-ProRule" id="PRU00108"/>
    </source>
</evidence>
<dbReference type="Proteomes" id="UP000311919">
    <property type="component" value="Unassembled WGS sequence"/>
</dbReference>
<proteinExistence type="predicted"/>
<dbReference type="GO" id="GO:0030154">
    <property type="term" value="P:cell differentiation"/>
    <property type="evidence" value="ECO:0007669"/>
    <property type="project" value="TreeGrafter"/>
</dbReference>
<evidence type="ECO:0000256" key="4">
    <source>
        <dbReference type="ARBA" id="ARBA00023242"/>
    </source>
</evidence>
<evidence type="ECO:0000256" key="2">
    <source>
        <dbReference type="ARBA" id="ARBA00023125"/>
    </source>
</evidence>
<dbReference type="Gene3D" id="1.10.10.60">
    <property type="entry name" value="Homeodomain-like"/>
    <property type="match status" value="1"/>
</dbReference>
<dbReference type="SUPFAM" id="SSF46689">
    <property type="entry name" value="Homeodomain-like"/>
    <property type="match status" value="1"/>
</dbReference>
<dbReference type="Pfam" id="PF00046">
    <property type="entry name" value="Homeodomain"/>
    <property type="match status" value="1"/>
</dbReference>
<dbReference type="PROSITE" id="PS50071">
    <property type="entry name" value="HOMEOBOX_2"/>
    <property type="match status" value="1"/>
</dbReference>
<dbReference type="GO" id="GO:0000981">
    <property type="term" value="F:DNA-binding transcription factor activity, RNA polymerase II-specific"/>
    <property type="evidence" value="ECO:0007669"/>
    <property type="project" value="InterPro"/>
</dbReference>
<dbReference type="STRING" id="6182.A0A4Z2DHY8"/>